<dbReference type="EMBL" id="AEHJ01000035">
    <property type="protein sequence ID" value="EFO76746.1"/>
    <property type="molecule type" value="Genomic_DNA"/>
</dbReference>
<evidence type="ECO:0000313" key="3">
    <source>
        <dbReference type="Proteomes" id="UP000003457"/>
    </source>
</evidence>
<dbReference type="Proteomes" id="UP000003457">
    <property type="component" value="Unassembled WGS sequence"/>
</dbReference>
<proteinExistence type="predicted"/>
<evidence type="ECO:0000313" key="2">
    <source>
        <dbReference type="EMBL" id="EFO76746.1"/>
    </source>
</evidence>
<gene>
    <name evidence="2" type="ORF">HMPREF9003_0938</name>
</gene>
<sequence>MAQAKSNKAAEAVDGAVETVDVSKHPTASIERSDLSLADIERRESHPGRWVLFIVLVLAAMIAPYWWGRAIAVKDATWLVAHLSFLNPRGVALISWTVTIMTMAGLGLMVADAKKWLWGTIFVIGLAAEQFVAGLCLLSFNFWNATYVMYGNASGLANAANLGIIAAGFGVAVYAVLWVGLLVCIKKESKLNVLTRSWASFILFFVIELVALGVVLSGGCSPPSDIGPSDSADSHHDDLVRASCMIAVWRVSPADRERAGIGPAAPRSNIRRMPWHLRLRKSRKSSRLTLPTRVTPAPRRSRLLC</sequence>
<feature type="transmembrane region" description="Helical" evidence="1">
    <location>
        <begin position="88"/>
        <end position="109"/>
    </location>
</feature>
<reference evidence="2 3" key="1">
    <citation type="submission" date="2010-10" db="EMBL/GenBank/DDBJ databases">
        <authorList>
            <person name="Durkin A.S."/>
            <person name="Madupu R."/>
            <person name="Torralba M."/>
            <person name="Gillis M."/>
            <person name="Methe B."/>
            <person name="Sutton G."/>
            <person name="Nelson K.E."/>
        </authorList>
    </citation>
    <scope>NUCLEOTIDE SEQUENCE [LARGE SCALE GENOMIC DNA]</scope>
    <source>
        <strain evidence="2 3">JCVIHMP022</strain>
    </source>
</reference>
<keyword evidence="1" id="KW-1133">Transmembrane helix</keyword>
<keyword evidence="1" id="KW-0812">Transmembrane</keyword>
<accession>A0AB72YYB1</accession>
<dbReference type="AlphaFoldDB" id="A0AB72YYB1"/>
<comment type="caution">
    <text evidence="2">The sequence shown here is derived from an EMBL/GenBank/DDBJ whole genome shotgun (WGS) entry which is preliminary data.</text>
</comment>
<feature type="transmembrane region" description="Helical" evidence="1">
    <location>
        <begin position="50"/>
        <end position="68"/>
    </location>
</feature>
<name>A0AB72YYB1_9BIFI</name>
<organism evidence="2 3">
    <name type="scientific">Bifidobacterium dentium JCVIHMP022</name>
    <dbReference type="NCBI Taxonomy" id="553191"/>
    <lineage>
        <taxon>Bacteria</taxon>
        <taxon>Bacillati</taxon>
        <taxon>Actinomycetota</taxon>
        <taxon>Actinomycetes</taxon>
        <taxon>Bifidobacteriales</taxon>
        <taxon>Bifidobacteriaceae</taxon>
        <taxon>Bifidobacterium</taxon>
    </lineage>
</organism>
<protein>
    <recommendedName>
        <fullName evidence="4">Teichoic acid transporter</fullName>
    </recommendedName>
</protein>
<keyword evidence="1" id="KW-0472">Membrane</keyword>
<evidence type="ECO:0000256" key="1">
    <source>
        <dbReference type="SAM" id="Phobius"/>
    </source>
</evidence>
<feature type="transmembrane region" description="Helical" evidence="1">
    <location>
        <begin position="197"/>
        <end position="216"/>
    </location>
</feature>
<evidence type="ECO:0008006" key="4">
    <source>
        <dbReference type="Google" id="ProtNLM"/>
    </source>
</evidence>
<feature type="transmembrane region" description="Helical" evidence="1">
    <location>
        <begin position="162"/>
        <end position="185"/>
    </location>
</feature>
<feature type="transmembrane region" description="Helical" evidence="1">
    <location>
        <begin position="116"/>
        <end position="142"/>
    </location>
</feature>